<sequence length="212" mass="23375">MTTPPIDAAETVYGQQSAYERHIEGFGTVRLLPVDPGRDARLLHGWVTEERARFWGMGGTTVEQVEEIYAHLDSLTTHHGYLVLRDDAPVALFQTYAPEADRVSECYDARPGDFGVHILVGPTGGAAPEHGFTGHLLATLIDFVFADPEHRRIVAEPDAANAKAVALLERAGFELGPEIVMPEIDLPEVFLPEKRARLAFLTRTAFEAYRPA</sequence>
<evidence type="ECO:0000313" key="7">
    <source>
        <dbReference type="Proteomes" id="UP000599437"/>
    </source>
</evidence>
<dbReference type="PANTHER" id="PTHR31438:SF1">
    <property type="entry name" value="LYSINE N-ACYLTRANSFERASE C17G9.06C-RELATED"/>
    <property type="match status" value="1"/>
</dbReference>
<evidence type="ECO:0000256" key="3">
    <source>
        <dbReference type="ARBA" id="ARBA00020586"/>
    </source>
</evidence>
<organism evidence="6 7">
    <name type="scientific">Streptomyces chryseus</name>
    <dbReference type="NCBI Taxonomy" id="68186"/>
    <lineage>
        <taxon>Bacteria</taxon>
        <taxon>Bacillati</taxon>
        <taxon>Actinomycetota</taxon>
        <taxon>Actinomycetes</taxon>
        <taxon>Kitasatosporales</taxon>
        <taxon>Streptomycetaceae</taxon>
        <taxon>Streptomyces</taxon>
    </lineage>
</organism>
<evidence type="ECO:0000256" key="4">
    <source>
        <dbReference type="ARBA" id="ARBA00031122"/>
    </source>
</evidence>
<gene>
    <name evidence="6" type="ORF">GCM10010346_01060</name>
</gene>
<reference evidence="7" key="1">
    <citation type="journal article" date="2019" name="Int. J. Syst. Evol. Microbiol.">
        <title>The Global Catalogue of Microorganisms (GCM) 10K type strain sequencing project: providing services to taxonomists for standard genome sequencing and annotation.</title>
        <authorList>
            <consortium name="The Broad Institute Genomics Platform"/>
            <consortium name="The Broad Institute Genome Sequencing Center for Infectious Disease"/>
            <person name="Wu L."/>
            <person name="Ma J."/>
        </authorList>
    </citation>
    <scope>NUCLEOTIDE SEQUENCE [LARGE SCALE GENOMIC DNA]</scope>
    <source>
        <strain evidence="7">JCM 4737</strain>
    </source>
</reference>
<feature type="domain" description="Acyltransferase MbtK/IucB-like conserved" evidence="5">
    <location>
        <begin position="32"/>
        <end position="80"/>
    </location>
</feature>
<comment type="function">
    <text evidence="1">Acyltransferase required for the direct transfer of medium- to long-chain fatty acyl moieties from a carrier protein (MbtL) on to the epsilon-amino group of lysine residue in the mycobactin core.</text>
</comment>
<evidence type="ECO:0000256" key="1">
    <source>
        <dbReference type="ARBA" id="ARBA00003818"/>
    </source>
</evidence>
<comment type="pathway">
    <text evidence="2">Siderophore biosynthesis; mycobactin biosynthesis.</text>
</comment>
<evidence type="ECO:0000256" key="2">
    <source>
        <dbReference type="ARBA" id="ARBA00005102"/>
    </source>
</evidence>
<dbReference type="SUPFAM" id="SSF55729">
    <property type="entry name" value="Acyl-CoA N-acyltransferases (Nat)"/>
    <property type="match status" value="1"/>
</dbReference>
<dbReference type="Proteomes" id="UP000599437">
    <property type="component" value="Unassembled WGS sequence"/>
</dbReference>
<evidence type="ECO:0000259" key="5">
    <source>
        <dbReference type="SMART" id="SM01006"/>
    </source>
</evidence>
<dbReference type="RefSeq" id="WP_189714381.1">
    <property type="nucleotide sequence ID" value="NZ_BMVO01000001.1"/>
</dbReference>
<dbReference type="Pfam" id="PF13523">
    <property type="entry name" value="Acetyltransf_8"/>
    <property type="match status" value="1"/>
</dbReference>
<evidence type="ECO:0000313" key="6">
    <source>
        <dbReference type="EMBL" id="GHA82632.1"/>
    </source>
</evidence>
<name>A0ABQ3DDX0_9ACTN</name>
<dbReference type="EMBL" id="BMVO01000001">
    <property type="protein sequence ID" value="GHA82632.1"/>
    <property type="molecule type" value="Genomic_DNA"/>
</dbReference>
<accession>A0ABQ3DDX0</accession>
<dbReference type="InterPro" id="IPR016181">
    <property type="entry name" value="Acyl_CoA_acyltransferase"/>
</dbReference>
<dbReference type="InterPro" id="IPR019432">
    <property type="entry name" value="Acyltransferase_MbtK/IucB-like"/>
</dbReference>
<keyword evidence="7" id="KW-1185">Reference proteome</keyword>
<protein>
    <recommendedName>
        <fullName evidence="3">Lysine N-acyltransferase MbtK</fullName>
    </recommendedName>
    <alternativeName>
        <fullName evidence="4">Mycobactin synthase protein K</fullName>
    </alternativeName>
</protein>
<dbReference type="PANTHER" id="PTHR31438">
    <property type="entry name" value="LYSINE N-ACYLTRANSFERASE C17G9.06C-RELATED"/>
    <property type="match status" value="1"/>
</dbReference>
<comment type="caution">
    <text evidence="6">The sequence shown here is derived from an EMBL/GenBank/DDBJ whole genome shotgun (WGS) entry which is preliminary data.</text>
</comment>
<dbReference type="Gene3D" id="3.40.630.30">
    <property type="match status" value="1"/>
</dbReference>
<dbReference type="SMART" id="SM01006">
    <property type="entry name" value="AlcB"/>
    <property type="match status" value="1"/>
</dbReference>
<proteinExistence type="predicted"/>